<dbReference type="SUPFAM" id="SSF53448">
    <property type="entry name" value="Nucleotide-diphospho-sugar transferases"/>
    <property type="match status" value="1"/>
</dbReference>
<evidence type="ECO:0000313" key="1">
    <source>
        <dbReference type="EMBL" id="KKW12584.1"/>
    </source>
</evidence>
<proteinExistence type="predicted"/>
<accession>A0A0G1Z1K3</accession>
<evidence type="ECO:0008006" key="3">
    <source>
        <dbReference type="Google" id="ProtNLM"/>
    </source>
</evidence>
<organism evidence="1 2">
    <name type="scientific">Candidatus Gottesmanbacteria bacterium GW2011_GWB1_49_7</name>
    <dbReference type="NCBI Taxonomy" id="1618448"/>
    <lineage>
        <taxon>Bacteria</taxon>
        <taxon>Candidatus Gottesmaniibacteriota</taxon>
    </lineage>
</organism>
<dbReference type="InterPro" id="IPR050793">
    <property type="entry name" value="CMP-NeuNAc_synthase"/>
</dbReference>
<dbReference type="Gene3D" id="3.90.550.10">
    <property type="entry name" value="Spore Coat Polysaccharide Biosynthesis Protein SpsA, Chain A"/>
    <property type="match status" value="1"/>
</dbReference>
<reference evidence="1 2" key="1">
    <citation type="journal article" date="2015" name="Nature">
        <title>rRNA introns, odd ribosomes, and small enigmatic genomes across a large radiation of phyla.</title>
        <authorList>
            <person name="Brown C.T."/>
            <person name="Hug L.A."/>
            <person name="Thomas B.C."/>
            <person name="Sharon I."/>
            <person name="Castelle C.J."/>
            <person name="Singh A."/>
            <person name="Wilkins M.J."/>
            <person name="Williams K.H."/>
            <person name="Banfield J.F."/>
        </authorList>
    </citation>
    <scope>NUCLEOTIDE SEQUENCE [LARGE SCALE GENOMIC DNA]</scope>
</reference>
<dbReference type="PANTHER" id="PTHR21485:SF3">
    <property type="entry name" value="N-ACYLNEURAMINATE CYTIDYLYLTRANSFERASE"/>
    <property type="match status" value="1"/>
</dbReference>
<dbReference type="AlphaFoldDB" id="A0A0G1Z1K3"/>
<dbReference type="EMBL" id="LCQD01000011">
    <property type="protein sequence ID" value="KKW12584.1"/>
    <property type="molecule type" value="Genomic_DNA"/>
</dbReference>
<dbReference type="InterPro" id="IPR029044">
    <property type="entry name" value="Nucleotide-diphossugar_trans"/>
</dbReference>
<gene>
    <name evidence="1" type="ORF">UY48_C0011G0031</name>
</gene>
<dbReference type="PANTHER" id="PTHR21485">
    <property type="entry name" value="HAD SUPERFAMILY MEMBERS CMAS AND KDSC"/>
    <property type="match status" value="1"/>
</dbReference>
<protein>
    <recommendedName>
        <fullName evidence="3">Acylneuraminate cytidylyltransferase</fullName>
    </recommendedName>
</protein>
<comment type="caution">
    <text evidence="1">The sequence shown here is derived from an EMBL/GenBank/DDBJ whole genome shotgun (WGS) entry which is preliminary data.</text>
</comment>
<dbReference type="Proteomes" id="UP000034588">
    <property type="component" value="Unassembled WGS sequence"/>
</dbReference>
<dbReference type="GO" id="GO:0008781">
    <property type="term" value="F:N-acylneuraminate cytidylyltransferase activity"/>
    <property type="evidence" value="ECO:0007669"/>
    <property type="project" value="TreeGrafter"/>
</dbReference>
<evidence type="ECO:0000313" key="2">
    <source>
        <dbReference type="Proteomes" id="UP000034588"/>
    </source>
</evidence>
<sequence length="210" mass="24066">MDSNASIVAFILVKSTSQRLPKKNFLEIDGVPLWLRTTKLALAELLIKHTVIVAEDEWGFETMQHELFKLDRTDFDRTTLIVRPPELCTPETTSEAVLLWAADIVDTLLEYEHILLLQATSPLLTSSFLQGILGHYSTHQLNNLVTVDPAIMREDGQVYLINRKLFRTEKKLMTDQLWVCNSLGQRWGTIDIDFEEQYFIAKALIEGRSC</sequence>
<name>A0A0G1Z1K3_9BACT</name>